<gene>
    <name evidence="2" type="ORF">HXX76_001815</name>
</gene>
<feature type="region of interest" description="Disordered" evidence="1">
    <location>
        <begin position="159"/>
        <end position="220"/>
    </location>
</feature>
<feature type="region of interest" description="Disordered" evidence="1">
    <location>
        <begin position="268"/>
        <end position="376"/>
    </location>
</feature>
<dbReference type="AlphaFoldDB" id="A0A835W9M4"/>
<feature type="compositionally biased region" description="Polar residues" evidence="1">
    <location>
        <begin position="323"/>
        <end position="336"/>
    </location>
</feature>
<feature type="compositionally biased region" description="Low complexity" evidence="1">
    <location>
        <begin position="268"/>
        <end position="291"/>
    </location>
</feature>
<name>A0A835W9M4_CHLIN</name>
<feature type="compositionally biased region" description="Low complexity" evidence="1">
    <location>
        <begin position="302"/>
        <end position="320"/>
    </location>
</feature>
<evidence type="ECO:0000313" key="3">
    <source>
        <dbReference type="Proteomes" id="UP000650467"/>
    </source>
</evidence>
<dbReference type="Proteomes" id="UP000650467">
    <property type="component" value="Unassembled WGS sequence"/>
</dbReference>
<comment type="caution">
    <text evidence="2">The sequence shown here is derived from an EMBL/GenBank/DDBJ whole genome shotgun (WGS) entry which is preliminary data.</text>
</comment>
<feature type="compositionally biased region" description="Low complexity" evidence="1">
    <location>
        <begin position="621"/>
        <end position="635"/>
    </location>
</feature>
<feature type="region of interest" description="Disordered" evidence="1">
    <location>
        <begin position="520"/>
        <end position="648"/>
    </location>
</feature>
<feature type="compositionally biased region" description="Low complexity" evidence="1">
    <location>
        <begin position="490"/>
        <end position="502"/>
    </location>
</feature>
<feature type="compositionally biased region" description="Low complexity" evidence="1">
    <location>
        <begin position="523"/>
        <end position="534"/>
    </location>
</feature>
<feature type="compositionally biased region" description="Low complexity" evidence="1">
    <location>
        <begin position="338"/>
        <end position="354"/>
    </location>
</feature>
<feature type="region of interest" description="Disordered" evidence="1">
    <location>
        <begin position="474"/>
        <end position="502"/>
    </location>
</feature>
<protein>
    <submittedName>
        <fullName evidence="2">Uncharacterized protein</fullName>
    </submittedName>
</protein>
<feature type="region of interest" description="Disordered" evidence="1">
    <location>
        <begin position="399"/>
        <end position="457"/>
    </location>
</feature>
<accession>A0A835W9M4</accession>
<feature type="compositionally biased region" description="Low complexity" evidence="1">
    <location>
        <begin position="595"/>
        <end position="605"/>
    </location>
</feature>
<sequence>MAPVASAVPKAISTAVFTNKLNALGSLAEETGVPVSVLVTADPQEVLSCIVDNRAKLVNEQRKRNEQDLIRAQLRRRLEQASFNVPGAGRAERMLDAQLKQEQQQLLVAELAAAGGAPQAAAAGGPGGSTAAGQGARDGAATAAPGPMSSAYAAAPLEPASSSAPAEPASASPFATPAAPASTTEAAASSPHLRPLQPRAAPPPPGASAAQPSMTNPALAPVLNSPGAVASPASYAGSVASSSHTAGACTGPQQPLGRLPLLLSRMSAATSSTAPGSPALPSNLARAAASADGGGGLGRGAPGVPAAAGSSPALAEPAPSVLRRSSSRSANSTLHDISSPSTPALPSPSATAPLVRRSVNGLPPARPSSSGVSAANGCAGGESLVAVSIGSMLAVTGPRTSGSGVGSSGNSPSVTSSAAVAGPSDAAGGADAGGGRPPSRLRDGSPFHPARPPPLALPQSQASLLQQLQQLPQPGEALPHHSCPGELVLPSPHSSAPSPASQAAARALAGPRRSYHNFPAGALLQGLPPGDSGSSPGGAVGAAGARVTVPPLRPSARSRAQSDCGVLAMPLQSQPSTPGAVAAADAAALEELQGPPASSATASSPKLPPLNQTSRRTLQLGVAGAAGNPSASAGPRQSQASPLKIWRV</sequence>
<dbReference type="EMBL" id="JAEHOC010000003">
    <property type="protein sequence ID" value="KAG2443458.1"/>
    <property type="molecule type" value="Genomic_DNA"/>
</dbReference>
<evidence type="ECO:0000256" key="1">
    <source>
        <dbReference type="SAM" id="MobiDB-lite"/>
    </source>
</evidence>
<organism evidence="2 3">
    <name type="scientific">Chlamydomonas incerta</name>
    <dbReference type="NCBI Taxonomy" id="51695"/>
    <lineage>
        <taxon>Eukaryota</taxon>
        <taxon>Viridiplantae</taxon>
        <taxon>Chlorophyta</taxon>
        <taxon>core chlorophytes</taxon>
        <taxon>Chlorophyceae</taxon>
        <taxon>CS clade</taxon>
        <taxon>Chlamydomonadales</taxon>
        <taxon>Chlamydomonadaceae</taxon>
        <taxon>Chlamydomonas</taxon>
    </lineage>
</organism>
<reference evidence="2" key="1">
    <citation type="journal article" date="2020" name="bioRxiv">
        <title>Comparative genomics of Chlamydomonas.</title>
        <authorList>
            <person name="Craig R.J."/>
            <person name="Hasan A.R."/>
            <person name="Ness R.W."/>
            <person name="Keightley P.D."/>
        </authorList>
    </citation>
    <scope>NUCLEOTIDE SEQUENCE</scope>
    <source>
        <strain evidence="2">SAG 7.73</strain>
    </source>
</reference>
<evidence type="ECO:0000313" key="2">
    <source>
        <dbReference type="EMBL" id="KAG2443458.1"/>
    </source>
</evidence>
<feature type="compositionally biased region" description="Low complexity" evidence="1">
    <location>
        <begin position="399"/>
        <end position="429"/>
    </location>
</feature>
<feature type="region of interest" description="Disordered" evidence="1">
    <location>
        <begin position="118"/>
        <end position="147"/>
    </location>
</feature>
<dbReference type="OrthoDB" id="10663082at2759"/>
<feature type="compositionally biased region" description="Gly residues" evidence="1">
    <location>
        <begin position="292"/>
        <end position="301"/>
    </location>
</feature>
<feature type="compositionally biased region" description="Low complexity" evidence="1">
    <location>
        <begin position="159"/>
        <end position="199"/>
    </location>
</feature>
<keyword evidence="3" id="KW-1185">Reference proteome</keyword>
<proteinExistence type="predicted"/>